<dbReference type="InterPro" id="IPR001940">
    <property type="entry name" value="Peptidase_S1C"/>
</dbReference>
<dbReference type="Proteomes" id="UP000053750">
    <property type="component" value="Unassembled WGS sequence"/>
</dbReference>
<dbReference type="InterPro" id="IPR051201">
    <property type="entry name" value="Chloro_Bact_Ser_Proteases"/>
</dbReference>
<keyword evidence="3" id="KW-0378">Hydrolase</keyword>
<dbReference type="Gene3D" id="2.40.10.10">
    <property type="entry name" value="Trypsin-like serine proteases"/>
    <property type="match status" value="2"/>
</dbReference>
<dbReference type="SUPFAM" id="SSF55383">
    <property type="entry name" value="Copper amine oxidase, domain N"/>
    <property type="match status" value="1"/>
</dbReference>
<keyword evidence="4" id="KW-0720">Serine protease</keyword>
<dbReference type="PRINTS" id="PR00834">
    <property type="entry name" value="PROTEASES2C"/>
</dbReference>
<keyword evidence="2" id="KW-0645">Protease</keyword>
<dbReference type="InterPro" id="IPR009003">
    <property type="entry name" value="Peptidase_S1_PA"/>
</dbReference>
<dbReference type="GO" id="GO:0004252">
    <property type="term" value="F:serine-type endopeptidase activity"/>
    <property type="evidence" value="ECO:0007669"/>
    <property type="project" value="InterPro"/>
</dbReference>
<dbReference type="InterPro" id="IPR036582">
    <property type="entry name" value="Mao_N_sf"/>
</dbReference>
<dbReference type="Pfam" id="PF07833">
    <property type="entry name" value="Cu_amine_oxidN1"/>
    <property type="match status" value="1"/>
</dbReference>
<evidence type="ECO:0000256" key="3">
    <source>
        <dbReference type="ARBA" id="ARBA00022801"/>
    </source>
</evidence>
<feature type="chain" id="PRO_5040799706" description="Copper amine oxidase-like N-terminal domain-containing protein" evidence="5">
    <location>
        <begin position="25"/>
        <end position="520"/>
    </location>
</feature>
<dbReference type="InterPro" id="IPR043504">
    <property type="entry name" value="Peptidase_S1_PA_chymotrypsin"/>
</dbReference>
<proteinExistence type="inferred from homology"/>
<evidence type="ECO:0000313" key="7">
    <source>
        <dbReference type="EMBL" id="EXX89882.1"/>
    </source>
</evidence>
<organism evidence="7 8">
    <name type="scientific">Paenibacillus darwinianus</name>
    <dbReference type="NCBI Taxonomy" id="1380763"/>
    <lineage>
        <taxon>Bacteria</taxon>
        <taxon>Bacillati</taxon>
        <taxon>Bacillota</taxon>
        <taxon>Bacilli</taxon>
        <taxon>Bacillales</taxon>
        <taxon>Paenibacillaceae</taxon>
        <taxon>Paenibacillus</taxon>
    </lineage>
</organism>
<dbReference type="AlphaFoldDB" id="A0A9W5S1C3"/>
<comment type="caution">
    <text evidence="7">The sequence shown here is derived from an EMBL/GenBank/DDBJ whole genome shotgun (WGS) entry which is preliminary data.</text>
</comment>
<evidence type="ECO:0000256" key="4">
    <source>
        <dbReference type="ARBA" id="ARBA00022825"/>
    </source>
</evidence>
<dbReference type="RefSeq" id="WP_051587574.1">
    <property type="nucleotide sequence ID" value="NZ_KK082130.1"/>
</dbReference>
<accession>A0A9W5S1C3</accession>
<evidence type="ECO:0000256" key="2">
    <source>
        <dbReference type="ARBA" id="ARBA00022670"/>
    </source>
</evidence>
<dbReference type="PANTHER" id="PTHR43343">
    <property type="entry name" value="PEPTIDASE S12"/>
    <property type="match status" value="1"/>
</dbReference>
<dbReference type="InterPro" id="IPR012854">
    <property type="entry name" value="Cu_amine_oxidase-like_N"/>
</dbReference>
<name>A0A9W5S1C3_9BACL</name>
<dbReference type="Gene3D" id="3.30.457.10">
    <property type="entry name" value="Copper amine oxidase-like, N-terminal domain"/>
    <property type="match status" value="1"/>
</dbReference>
<dbReference type="EMBL" id="JFHU01000081">
    <property type="protein sequence ID" value="EXX89882.1"/>
    <property type="molecule type" value="Genomic_DNA"/>
</dbReference>
<sequence length="520" mass="56880">MKTSMRNKILMLLAAAFIALPAQTAILAPTSSADQTPAMQSEIRVYVDGKPLALKPAPVQKNGTLLVPMRPIFDALRAPVAWQQQTKTVFAQKGSRNISLKIGSAQAVVNGKAVKLSTPAQVIGGATMVPLRFVSEALEADAAWESRTKSVRIASVEYRLEQEMKRLDNGQTAKSDRQKLSAAELVARNDEYVVMITTNYGQGSGIVLSDRWVLTNYHVINGAKEGQVQLNDGVSVPLQGMVAGDQEQDLAILQTKEPMQRFAQSEGVVIGNSYDVRKGDRVYAIGSPLGIRNTVSEGLISNITFEGGVRLFQTNAQIDHGSSGGGLFNEYGELIGITTSGVEDTKADLNFAVDLSGLEGWLLDLEQNPVEEGKIAFPASALPDSLKDATDEEIRQLLENNFGESQTSQGVAAFNNWAVARDAQGWIVVSAVIDPAFYIIYGDKTSNELKLWALNIGSELRRMLPDQRIQFLVYYEQTFNAKPRGFADGETTDLGGGKWRLRYDVINLQILERMHIRVRS</sequence>
<dbReference type="SUPFAM" id="SSF50494">
    <property type="entry name" value="Trypsin-like serine proteases"/>
    <property type="match status" value="1"/>
</dbReference>
<evidence type="ECO:0000256" key="1">
    <source>
        <dbReference type="ARBA" id="ARBA00010541"/>
    </source>
</evidence>
<feature type="signal peptide" evidence="5">
    <location>
        <begin position="1"/>
        <end position="24"/>
    </location>
</feature>
<keyword evidence="8" id="KW-1185">Reference proteome</keyword>
<dbReference type="Pfam" id="PF13365">
    <property type="entry name" value="Trypsin_2"/>
    <property type="match status" value="1"/>
</dbReference>
<evidence type="ECO:0000313" key="8">
    <source>
        <dbReference type="Proteomes" id="UP000053750"/>
    </source>
</evidence>
<feature type="domain" description="Copper amine oxidase-like N-terminal" evidence="6">
    <location>
        <begin position="46"/>
        <end position="153"/>
    </location>
</feature>
<dbReference type="PANTHER" id="PTHR43343:SF3">
    <property type="entry name" value="PROTEASE DO-LIKE 8, CHLOROPLASTIC"/>
    <property type="match status" value="1"/>
</dbReference>
<comment type="similarity">
    <text evidence="1">Belongs to the peptidase S1C family.</text>
</comment>
<evidence type="ECO:0000256" key="5">
    <source>
        <dbReference type="SAM" id="SignalP"/>
    </source>
</evidence>
<gene>
    <name evidence="7" type="ORF">BG53_14750</name>
</gene>
<dbReference type="GO" id="GO:0006508">
    <property type="term" value="P:proteolysis"/>
    <property type="evidence" value="ECO:0007669"/>
    <property type="project" value="UniProtKB-KW"/>
</dbReference>
<protein>
    <recommendedName>
        <fullName evidence="6">Copper amine oxidase-like N-terminal domain-containing protein</fullName>
    </recommendedName>
</protein>
<keyword evidence="5" id="KW-0732">Signal</keyword>
<reference evidence="7 8" key="1">
    <citation type="submission" date="2014-02" db="EMBL/GenBank/DDBJ databases">
        <title>Genome sequence of Paenibacillus darwinianus reveals adaptive mechanisms for survival in Antarctic soils.</title>
        <authorList>
            <person name="Dsouza M."/>
            <person name="Taylor M.W."/>
            <person name="Turner S.J."/>
            <person name="Aislabie J."/>
        </authorList>
    </citation>
    <scope>NUCLEOTIDE SEQUENCE [LARGE SCALE GENOMIC DNA]</scope>
    <source>
        <strain evidence="7 8">CE1</strain>
    </source>
</reference>
<evidence type="ECO:0000259" key="6">
    <source>
        <dbReference type="Pfam" id="PF07833"/>
    </source>
</evidence>